<evidence type="ECO:0000256" key="5">
    <source>
        <dbReference type="ARBA" id="ARBA00023163"/>
    </source>
</evidence>
<comment type="caution">
    <text evidence="10">The sequence shown here is derived from an EMBL/GenBank/DDBJ whole genome shotgun (WGS) entry which is preliminary data.</text>
</comment>
<feature type="region of interest" description="Disordered" evidence="8">
    <location>
        <begin position="1"/>
        <end position="67"/>
    </location>
</feature>
<keyword evidence="2" id="KW-0805">Transcription regulation</keyword>
<dbReference type="GO" id="GO:0003700">
    <property type="term" value="F:DNA-binding transcription factor activity"/>
    <property type="evidence" value="ECO:0007669"/>
    <property type="project" value="InterPro"/>
</dbReference>
<evidence type="ECO:0000256" key="7">
    <source>
        <dbReference type="ARBA" id="ARBA00024343"/>
    </source>
</evidence>
<feature type="compositionally biased region" description="Low complexity" evidence="8">
    <location>
        <begin position="52"/>
        <end position="63"/>
    </location>
</feature>
<evidence type="ECO:0000256" key="3">
    <source>
        <dbReference type="ARBA" id="ARBA00023125"/>
    </source>
</evidence>
<accession>A0A9Q0G0P3</accession>
<dbReference type="FunFam" id="3.30.730.10:FF:000001">
    <property type="entry name" value="Ethylene-responsive transcription factor 2"/>
    <property type="match status" value="1"/>
</dbReference>
<dbReference type="EMBL" id="JAKUCV010003090">
    <property type="protein sequence ID" value="KAJ4840234.1"/>
    <property type="molecule type" value="Genomic_DNA"/>
</dbReference>
<dbReference type="Pfam" id="PF00847">
    <property type="entry name" value="AP2"/>
    <property type="match status" value="1"/>
</dbReference>
<dbReference type="InterPro" id="IPR051032">
    <property type="entry name" value="AP2/ERF_TF_ERF_subfamily"/>
</dbReference>
<feature type="region of interest" description="Disordered" evidence="8">
    <location>
        <begin position="158"/>
        <end position="187"/>
    </location>
</feature>
<evidence type="ECO:0000256" key="4">
    <source>
        <dbReference type="ARBA" id="ARBA00023159"/>
    </source>
</evidence>
<dbReference type="SUPFAM" id="SSF54171">
    <property type="entry name" value="DNA-binding domain"/>
    <property type="match status" value="1"/>
</dbReference>
<reference evidence="10" key="1">
    <citation type="submission" date="2022-02" db="EMBL/GenBank/DDBJ databases">
        <authorList>
            <person name="Henning P.M."/>
            <person name="McCubbin A.G."/>
            <person name="Shore J.S."/>
        </authorList>
    </citation>
    <scope>NUCLEOTIDE SEQUENCE</scope>
    <source>
        <strain evidence="10">F60SS</strain>
        <tissue evidence="10">Leaves</tissue>
    </source>
</reference>
<keyword evidence="6" id="KW-0539">Nucleus</keyword>
<dbReference type="Proteomes" id="UP001141552">
    <property type="component" value="Unassembled WGS sequence"/>
</dbReference>
<keyword evidence="3" id="KW-0238">DNA-binding</keyword>
<organism evidence="10 11">
    <name type="scientific">Turnera subulata</name>
    <dbReference type="NCBI Taxonomy" id="218843"/>
    <lineage>
        <taxon>Eukaryota</taxon>
        <taxon>Viridiplantae</taxon>
        <taxon>Streptophyta</taxon>
        <taxon>Embryophyta</taxon>
        <taxon>Tracheophyta</taxon>
        <taxon>Spermatophyta</taxon>
        <taxon>Magnoliopsida</taxon>
        <taxon>eudicotyledons</taxon>
        <taxon>Gunneridae</taxon>
        <taxon>Pentapetalae</taxon>
        <taxon>rosids</taxon>
        <taxon>fabids</taxon>
        <taxon>Malpighiales</taxon>
        <taxon>Passifloraceae</taxon>
        <taxon>Turnera</taxon>
    </lineage>
</organism>
<dbReference type="CDD" id="cd00018">
    <property type="entry name" value="AP2"/>
    <property type="match status" value="1"/>
</dbReference>
<dbReference type="AlphaFoldDB" id="A0A9Q0G0P3"/>
<comment type="similarity">
    <text evidence="7">Belongs to the AP2/ERF transcription factor family. ERF subfamily.</text>
</comment>
<dbReference type="InterPro" id="IPR001471">
    <property type="entry name" value="AP2/ERF_dom"/>
</dbReference>
<keyword evidence="5" id="KW-0804">Transcription</keyword>
<comment type="subcellular location">
    <subcellularLocation>
        <location evidence="1">Nucleus</location>
    </subcellularLocation>
</comment>
<protein>
    <recommendedName>
        <fullName evidence="9">AP2/ERF domain-containing protein</fullName>
    </recommendedName>
</protein>
<evidence type="ECO:0000259" key="9">
    <source>
        <dbReference type="PROSITE" id="PS51032"/>
    </source>
</evidence>
<dbReference type="PROSITE" id="PS51032">
    <property type="entry name" value="AP2_ERF"/>
    <property type="match status" value="1"/>
</dbReference>
<evidence type="ECO:0000256" key="8">
    <source>
        <dbReference type="SAM" id="MobiDB-lite"/>
    </source>
</evidence>
<evidence type="ECO:0000256" key="2">
    <source>
        <dbReference type="ARBA" id="ARBA00023015"/>
    </source>
</evidence>
<proteinExistence type="inferred from homology"/>
<feature type="compositionally biased region" description="Low complexity" evidence="8">
    <location>
        <begin position="1"/>
        <end position="23"/>
    </location>
</feature>
<dbReference type="GO" id="GO:0003677">
    <property type="term" value="F:DNA binding"/>
    <property type="evidence" value="ECO:0007669"/>
    <property type="project" value="UniProtKB-KW"/>
</dbReference>
<reference evidence="10" key="2">
    <citation type="journal article" date="2023" name="Plants (Basel)">
        <title>Annotation of the Turnera subulata (Passifloraceae) Draft Genome Reveals the S-Locus Evolved after the Divergence of Turneroideae from Passifloroideae in a Stepwise Manner.</title>
        <authorList>
            <person name="Henning P.M."/>
            <person name="Roalson E.H."/>
            <person name="Mir W."/>
            <person name="McCubbin A.G."/>
            <person name="Shore J.S."/>
        </authorList>
    </citation>
    <scope>NUCLEOTIDE SEQUENCE</scope>
    <source>
        <strain evidence="10">F60SS</strain>
    </source>
</reference>
<dbReference type="SMART" id="SM00380">
    <property type="entry name" value="AP2"/>
    <property type="match status" value="1"/>
</dbReference>
<dbReference type="InterPro" id="IPR036955">
    <property type="entry name" value="AP2/ERF_dom_sf"/>
</dbReference>
<sequence length="255" mass="27481">MSDIESSSSDCNSSSPSSPSSSSLVTTASAAGVEAKTHEEPPEKKPRKARECCSGGSSSSSNNTKHPVYRGVRMRAWGKWVSEIRQPRKKSRIWLGTFPTAEMAARAHDVASLSIKGSSAILNFPELSESLPRPVSLMPRDIQTAAAKAAAMIELDSTSPATTTSPLSESSSVSVGDDVAESEEEELSEIVELPNIDDGGFEWPESQQTEFMMLDSVDGWAYYYPPHDDLLGLEGLVCSSNFIEEEGSPQVSVWD</sequence>
<evidence type="ECO:0000256" key="6">
    <source>
        <dbReference type="ARBA" id="ARBA00023242"/>
    </source>
</evidence>
<evidence type="ECO:0000313" key="10">
    <source>
        <dbReference type="EMBL" id="KAJ4840234.1"/>
    </source>
</evidence>
<name>A0A9Q0G0P3_9ROSI</name>
<dbReference type="PRINTS" id="PR00367">
    <property type="entry name" value="ETHRSPELEMNT"/>
</dbReference>
<dbReference type="PANTHER" id="PTHR31985">
    <property type="entry name" value="ETHYLENE-RESPONSIVE TRANSCRIPTION FACTOR ERF042-RELATED"/>
    <property type="match status" value="1"/>
</dbReference>
<dbReference type="PANTHER" id="PTHR31985:SF263">
    <property type="entry name" value="AP2 DOMAIN CLASS TRANSCRIPTION FACTOR"/>
    <property type="match status" value="1"/>
</dbReference>
<feature type="compositionally biased region" description="Basic and acidic residues" evidence="8">
    <location>
        <begin position="35"/>
        <end position="44"/>
    </location>
</feature>
<keyword evidence="4" id="KW-0010">Activator</keyword>
<feature type="compositionally biased region" description="Low complexity" evidence="8">
    <location>
        <begin position="158"/>
        <end position="177"/>
    </location>
</feature>
<feature type="compositionally biased region" description="Acidic residues" evidence="8">
    <location>
        <begin position="178"/>
        <end position="187"/>
    </location>
</feature>
<keyword evidence="11" id="KW-1185">Reference proteome</keyword>
<feature type="domain" description="AP2/ERF" evidence="9">
    <location>
        <begin position="68"/>
        <end position="125"/>
    </location>
</feature>
<evidence type="ECO:0000256" key="1">
    <source>
        <dbReference type="ARBA" id="ARBA00004123"/>
    </source>
</evidence>
<evidence type="ECO:0000313" key="11">
    <source>
        <dbReference type="Proteomes" id="UP001141552"/>
    </source>
</evidence>
<gene>
    <name evidence="10" type="ORF">Tsubulata_050570</name>
</gene>
<dbReference type="GO" id="GO:0005634">
    <property type="term" value="C:nucleus"/>
    <property type="evidence" value="ECO:0007669"/>
    <property type="project" value="UniProtKB-SubCell"/>
</dbReference>
<dbReference type="InterPro" id="IPR016177">
    <property type="entry name" value="DNA-bd_dom_sf"/>
</dbReference>
<dbReference type="Gene3D" id="3.30.730.10">
    <property type="entry name" value="AP2/ERF domain"/>
    <property type="match status" value="1"/>
</dbReference>
<dbReference type="OrthoDB" id="1932364at2759"/>